<keyword evidence="4 6" id="KW-1133">Transmembrane helix</keyword>
<feature type="transmembrane region" description="Helical" evidence="6">
    <location>
        <begin position="160"/>
        <end position="187"/>
    </location>
</feature>
<feature type="transmembrane region" description="Helical" evidence="6">
    <location>
        <begin position="254"/>
        <end position="275"/>
    </location>
</feature>
<accession>A0A917S2S9</accession>
<keyword evidence="2" id="KW-1003">Cell membrane</keyword>
<dbReference type="Proteomes" id="UP000613840">
    <property type="component" value="Unassembled WGS sequence"/>
</dbReference>
<feature type="transmembrane region" description="Helical" evidence="6">
    <location>
        <begin position="43"/>
        <end position="63"/>
    </location>
</feature>
<feature type="domain" description="Major facilitator superfamily (MFS) profile" evidence="7">
    <location>
        <begin position="221"/>
        <end position="407"/>
    </location>
</feature>
<feature type="transmembrane region" description="Helical" evidence="6">
    <location>
        <begin position="224"/>
        <end position="248"/>
    </location>
</feature>
<evidence type="ECO:0000256" key="2">
    <source>
        <dbReference type="ARBA" id="ARBA00022475"/>
    </source>
</evidence>
<feature type="transmembrane region" description="Helical" evidence="6">
    <location>
        <begin position="308"/>
        <end position="327"/>
    </location>
</feature>
<dbReference type="GO" id="GO:0005886">
    <property type="term" value="C:plasma membrane"/>
    <property type="evidence" value="ECO:0007669"/>
    <property type="project" value="UniProtKB-SubCell"/>
</dbReference>
<comment type="caution">
    <text evidence="8">The sequence shown here is derived from an EMBL/GenBank/DDBJ whole genome shotgun (WGS) entry which is preliminary data.</text>
</comment>
<dbReference type="InterPro" id="IPR020846">
    <property type="entry name" value="MFS_dom"/>
</dbReference>
<reference evidence="8" key="2">
    <citation type="submission" date="2020-09" db="EMBL/GenBank/DDBJ databases">
        <authorList>
            <person name="Sun Q."/>
            <person name="Zhou Y."/>
        </authorList>
    </citation>
    <scope>NUCLEOTIDE SEQUENCE</scope>
    <source>
        <strain evidence="8">CGMCC 4.7306</strain>
    </source>
</reference>
<dbReference type="Gene3D" id="1.20.1250.20">
    <property type="entry name" value="MFS general substrate transporter like domains"/>
    <property type="match status" value="1"/>
</dbReference>
<dbReference type="EMBL" id="BMMZ01000001">
    <property type="protein sequence ID" value="GGL50333.1"/>
    <property type="molecule type" value="Genomic_DNA"/>
</dbReference>
<evidence type="ECO:0000256" key="5">
    <source>
        <dbReference type="ARBA" id="ARBA00023136"/>
    </source>
</evidence>
<keyword evidence="5 6" id="KW-0472">Membrane</keyword>
<evidence type="ECO:0000256" key="4">
    <source>
        <dbReference type="ARBA" id="ARBA00022989"/>
    </source>
</evidence>
<feature type="transmembrane region" description="Helical" evidence="6">
    <location>
        <begin position="348"/>
        <end position="367"/>
    </location>
</feature>
<evidence type="ECO:0000256" key="1">
    <source>
        <dbReference type="ARBA" id="ARBA00004651"/>
    </source>
</evidence>
<dbReference type="AlphaFoldDB" id="A0A917S2S9"/>
<protein>
    <recommendedName>
        <fullName evidence="7">Major facilitator superfamily (MFS) profile domain-containing protein</fullName>
    </recommendedName>
</protein>
<evidence type="ECO:0000259" key="7">
    <source>
        <dbReference type="PROSITE" id="PS50850"/>
    </source>
</evidence>
<feature type="transmembrane region" description="Helical" evidence="6">
    <location>
        <begin position="282"/>
        <end position="302"/>
    </location>
</feature>
<evidence type="ECO:0000313" key="8">
    <source>
        <dbReference type="EMBL" id="GGL50333.1"/>
    </source>
</evidence>
<proteinExistence type="predicted"/>
<dbReference type="RefSeq" id="WP_188893633.1">
    <property type="nucleotide sequence ID" value="NZ_BMMZ01000001.1"/>
</dbReference>
<dbReference type="InterPro" id="IPR011701">
    <property type="entry name" value="MFS"/>
</dbReference>
<keyword evidence="9" id="KW-1185">Reference proteome</keyword>
<feature type="transmembrane region" description="Helical" evidence="6">
    <location>
        <begin position="84"/>
        <end position="108"/>
    </location>
</feature>
<dbReference type="CDD" id="cd06173">
    <property type="entry name" value="MFS_MefA_like"/>
    <property type="match status" value="1"/>
</dbReference>
<evidence type="ECO:0000313" key="9">
    <source>
        <dbReference type="Proteomes" id="UP000613840"/>
    </source>
</evidence>
<name>A0A917S2S9_9ACTN</name>
<dbReference type="PROSITE" id="PS50850">
    <property type="entry name" value="MFS"/>
    <property type="match status" value="1"/>
</dbReference>
<dbReference type="SUPFAM" id="SSF103473">
    <property type="entry name" value="MFS general substrate transporter"/>
    <property type="match status" value="1"/>
</dbReference>
<gene>
    <name evidence="8" type="ORF">GCM10011575_05750</name>
</gene>
<evidence type="ECO:0000256" key="6">
    <source>
        <dbReference type="SAM" id="Phobius"/>
    </source>
</evidence>
<evidence type="ECO:0000256" key="3">
    <source>
        <dbReference type="ARBA" id="ARBA00022692"/>
    </source>
</evidence>
<feature type="transmembrane region" description="Helical" evidence="6">
    <location>
        <begin position="373"/>
        <end position="393"/>
    </location>
</feature>
<keyword evidence="3 6" id="KW-0812">Transmembrane</keyword>
<dbReference type="InterPro" id="IPR036259">
    <property type="entry name" value="MFS_trans_sf"/>
</dbReference>
<dbReference type="Pfam" id="PF07690">
    <property type="entry name" value="MFS_1"/>
    <property type="match status" value="1"/>
</dbReference>
<reference evidence="8" key="1">
    <citation type="journal article" date="2014" name="Int. J. Syst. Evol. Microbiol.">
        <title>Complete genome sequence of Corynebacterium casei LMG S-19264T (=DSM 44701T), isolated from a smear-ripened cheese.</title>
        <authorList>
            <consortium name="US DOE Joint Genome Institute (JGI-PGF)"/>
            <person name="Walter F."/>
            <person name="Albersmeier A."/>
            <person name="Kalinowski J."/>
            <person name="Ruckert C."/>
        </authorList>
    </citation>
    <scope>NUCLEOTIDE SEQUENCE</scope>
    <source>
        <strain evidence="8">CGMCC 4.7306</strain>
    </source>
</reference>
<organism evidence="8 9">
    <name type="scientific">Microlunatus endophyticus</name>
    <dbReference type="NCBI Taxonomy" id="1716077"/>
    <lineage>
        <taxon>Bacteria</taxon>
        <taxon>Bacillati</taxon>
        <taxon>Actinomycetota</taxon>
        <taxon>Actinomycetes</taxon>
        <taxon>Propionibacteriales</taxon>
        <taxon>Propionibacteriaceae</taxon>
        <taxon>Microlunatus</taxon>
    </lineage>
</organism>
<dbReference type="PANTHER" id="PTHR23513">
    <property type="entry name" value="INTEGRAL MEMBRANE EFFLUX PROTEIN-RELATED"/>
    <property type="match status" value="1"/>
</dbReference>
<dbReference type="PANTHER" id="PTHR23513:SF6">
    <property type="entry name" value="MAJOR FACILITATOR SUPERFAMILY ASSOCIATED DOMAIN-CONTAINING PROTEIN"/>
    <property type="match status" value="1"/>
</dbReference>
<comment type="subcellular location">
    <subcellularLocation>
        <location evidence="1">Cell membrane</location>
        <topology evidence="1">Multi-pass membrane protein</topology>
    </subcellularLocation>
</comment>
<sequence length="407" mass="41160">MATLALGGPYRRLLSATALSNLGDGVRLAAFPLLAATMTHNPILISGATIAGEVPGLLLGLTAGSIADRFDRGRLIVVVDAVRLLLLLGLIGMISSGRAGIGVLYVVIFASALAEVLRDTTAGTLVPSLVSVDQLDRANGRLITAEIAGNEFVGPPLGSFLFGVAAVLPFAVNGGTLALAVVLVAGIPVLRQAGHRGGAVPPVIRSGVAAGLDWFRHHRSFWPVPATTVALAMTDSAWFTLLVLYVQQVLQVPAAWHGVLLAIGAVGGLTGGALAARLINRLGARITALGCLALAAIGQLLLGTTSSVIATAAVLASSSMAFAIWNVQARTTVQRTAPPELLGRVNGITRTAAATATVAGAALGGISAHHLGLHAPFLLGLPVLAAAIVLVAAGRRTFAGPSVQSGE</sequence>
<dbReference type="GO" id="GO:0022857">
    <property type="term" value="F:transmembrane transporter activity"/>
    <property type="evidence" value="ECO:0007669"/>
    <property type="project" value="InterPro"/>
</dbReference>